<dbReference type="RefSeq" id="WP_189018072.1">
    <property type="nucleotide sequence ID" value="NZ_BMHE01000042.1"/>
</dbReference>
<reference evidence="2" key="1">
    <citation type="journal article" date="2019" name="Int. J. Syst. Evol. Microbiol.">
        <title>The Global Catalogue of Microorganisms (GCM) 10K type strain sequencing project: providing services to taxonomists for standard genome sequencing and annotation.</title>
        <authorList>
            <consortium name="The Broad Institute Genomics Platform"/>
            <consortium name="The Broad Institute Genome Sequencing Center for Infectious Disease"/>
            <person name="Wu L."/>
            <person name="Ma J."/>
        </authorList>
    </citation>
    <scope>NUCLEOTIDE SEQUENCE [LARGE SCALE GENOMIC DNA]</scope>
    <source>
        <strain evidence="2">CGMCC 1.15043</strain>
    </source>
</reference>
<evidence type="ECO:0000313" key="2">
    <source>
        <dbReference type="Proteomes" id="UP000615455"/>
    </source>
</evidence>
<gene>
    <name evidence="1" type="ORF">GCM10008018_55900</name>
</gene>
<dbReference type="Gene3D" id="3.20.20.150">
    <property type="entry name" value="Divalent-metal-dependent TIM barrel enzymes"/>
    <property type="match status" value="1"/>
</dbReference>
<protein>
    <recommendedName>
        <fullName evidence="3">Sugar phosphate isomerase/epimerase</fullName>
    </recommendedName>
</protein>
<dbReference type="InterPro" id="IPR036237">
    <property type="entry name" value="Xyl_isomerase-like_sf"/>
</dbReference>
<sequence>MKATLFKSFWGMEHLSLEEKFALIASQDYFAGIECPLPTKENESQFRELLSQYGFDYIAMIFTAGDDHLSSFEAQIEQALRFNPRLINAHSAKDSMPYQQQLDYFDKAIAVQKSIAVPVGHETHRGRAMFTPWGTAQLLRDLPELQLTADFSHWCCVCESLLEDQKENLALAIERTIHIHSRVGYSQGPQVPHPAAAEYQHELATHMGWWEQIVAIQEQKGLPPMTITPEFGPSPYMPRVPFTNEPVSDLWEVCLWMAAYIRDRK</sequence>
<name>A0ABQ1F868_9BACL</name>
<dbReference type="SUPFAM" id="SSF51658">
    <property type="entry name" value="Xylose isomerase-like"/>
    <property type="match status" value="1"/>
</dbReference>
<dbReference type="Proteomes" id="UP000615455">
    <property type="component" value="Unassembled WGS sequence"/>
</dbReference>
<organism evidence="1 2">
    <name type="scientific">Paenibacillus marchantiophytorum</name>
    <dbReference type="NCBI Taxonomy" id="1619310"/>
    <lineage>
        <taxon>Bacteria</taxon>
        <taxon>Bacillati</taxon>
        <taxon>Bacillota</taxon>
        <taxon>Bacilli</taxon>
        <taxon>Bacillales</taxon>
        <taxon>Paenibacillaceae</taxon>
        <taxon>Paenibacillus</taxon>
    </lineage>
</organism>
<dbReference type="EMBL" id="BMHE01000042">
    <property type="protein sequence ID" value="GGA02582.1"/>
    <property type="molecule type" value="Genomic_DNA"/>
</dbReference>
<evidence type="ECO:0000313" key="1">
    <source>
        <dbReference type="EMBL" id="GGA02582.1"/>
    </source>
</evidence>
<keyword evidence="2" id="KW-1185">Reference proteome</keyword>
<accession>A0ABQ1F868</accession>
<comment type="caution">
    <text evidence="1">The sequence shown here is derived from an EMBL/GenBank/DDBJ whole genome shotgun (WGS) entry which is preliminary data.</text>
</comment>
<evidence type="ECO:0008006" key="3">
    <source>
        <dbReference type="Google" id="ProtNLM"/>
    </source>
</evidence>
<proteinExistence type="predicted"/>